<comment type="similarity">
    <text evidence="2 8">Belongs to the heat shock protein 90 family.</text>
</comment>
<protein>
    <recommendedName>
        <fullName evidence="8">Chaperone protein HtpG</fullName>
    </recommendedName>
    <alternativeName>
        <fullName evidence="8">Heat shock protein HtpG</fullName>
    </alternativeName>
    <alternativeName>
        <fullName evidence="8">High temperature protein G</fullName>
    </alternativeName>
</protein>
<evidence type="ECO:0000313" key="10">
    <source>
        <dbReference type="EMBL" id="EFV01344.1"/>
    </source>
</evidence>
<reference evidence="10 11" key="1">
    <citation type="submission" date="2010-12" db="EMBL/GenBank/DDBJ databases">
        <authorList>
            <person name="Muzny D."/>
            <person name="Qin X."/>
            <person name="Deng J."/>
            <person name="Jiang H."/>
            <person name="Liu Y."/>
            <person name="Qu J."/>
            <person name="Song X.-Z."/>
            <person name="Zhang L."/>
            <person name="Thornton R."/>
            <person name="Coyle M."/>
            <person name="Francisco L."/>
            <person name="Jackson L."/>
            <person name="Javaid M."/>
            <person name="Korchina V."/>
            <person name="Kovar C."/>
            <person name="Mata R."/>
            <person name="Mathew T."/>
            <person name="Ngo R."/>
            <person name="Nguyen L."/>
            <person name="Nguyen N."/>
            <person name="Okwuonu G."/>
            <person name="Ongeri F."/>
            <person name="Pham C."/>
            <person name="Simmons D."/>
            <person name="Wilczek-Boney K."/>
            <person name="Hale W."/>
            <person name="Jakkamsetti A."/>
            <person name="Pham P."/>
            <person name="Ruth R."/>
            <person name="San Lucas F."/>
            <person name="Warren J."/>
            <person name="Zhang J."/>
            <person name="Zhao Z."/>
            <person name="Zhou C."/>
            <person name="Zhu D."/>
            <person name="Lee S."/>
            <person name="Bess C."/>
            <person name="Blankenburg K."/>
            <person name="Forbes L."/>
            <person name="Fu Q."/>
            <person name="Gubbala S."/>
            <person name="Hirani K."/>
            <person name="Jayaseelan J.C."/>
            <person name="Lara F."/>
            <person name="Munidasa M."/>
            <person name="Palculict T."/>
            <person name="Patil S."/>
            <person name="Pu L.-L."/>
            <person name="Saada N."/>
            <person name="Tang L."/>
            <person name="Weissenberger G."/>
            <person name="Zhu Y."/>
            <person name="Hemphill L."/>
            <person name="Shang Y."/>
            <person name="Youmans B."/>
            <person name="Ayvaz T."/>
            <person name="Ross M."/>
            <person name="Santibanez J."/>
            <person name="Aqrawi P."/>
            <person name="Gross S."/>
            <person name="Joshi V."/>
            <person name="Fowler G."/>
            <person name="Nazareth L."/>
            <person name="Reid J."/>
            <person name="Worley K."/>
            <person name="Petrosino J."/>
            <person name="Highlander S."/>
            <person name="Gibbs R."/>
        </authorList>
    </citation>
    <scope>NUCLEOTIDE SEQUENCE [LARGE SCALE GENOMIC DNA]</scope>
    <source>
        <strain evidence="10 11">ATCC 23263</strain>
    </source>
</reference>
<feature type="region of interest" description="C" evidence="8">
    <location>
        <begin position="566"/>
        <end position="646"/>
    </location>
</feature>
<dbReference type="Gene3D" id="3.40.50.11260">
    <property type="match status" value="1"/>
</dbReference>
<dbReference type="GO" id="GO:0005737">
    <property type="term" value="C:cytoplasm"/>
    <property type="evidence" value="ECO:0007669"/>
    <property type="project" value="UniProtKB-SubCell"/>
</dbReference>
<dbReference type="InterPro" id="IPR036890">
    <property type="entry name" value="HATPase_C_sf"/>
</dbReference>
<feature type="binding site" evidence="9">
    <location>
        <position position="31"/>
    </location>
    <ligand>
        <name>ATP</name>
        <dbReference type="ChEBI" id="CHEBI:30616"/>
    </ligand>
</feature>
<keyword evidence="11" id="KW-1185">Reference proteome</keyword>
<feature type="binding site" evidence="9">
    <location>
        <begin position="120"/>
        <end position="125"/>
    </location>
    <ligand>
        <name>ATP</name>
        <dbReference type="ChEBI" id="CHEBI:30616"/>
    </ligand>
</feature>
<evidence type="ECO:0000256" key="3">
    <source>
        <dbReference type="ARBA" id="ARBA00022490"/>
    </source>
</evidence>
<evidence type="ECO:0000256" key="8">
    <source>
        <dbReference type="HAMAP-Rule" id="MF_00505"/>
    </source>
</evidence>
<comment type="subunit">
    <text evidence="8">Homodimer.</text>
</comment>
<accession>E6MI20</accession>
<dbReference type="FunFam" id="3.30.565.10:FF:000009">
    <property type="entry name" value="Molecular chaperone HtpG"/>
    <property type="match status" value="1"/>
</dbReference>
<dbReference type="RefSeq" id="WP_006599147.1">
    <property type="nucleotide sequence ID" value="NZ_GL622359.1"/>
</dbReference>
<evidence type="ECO:0000256" key="4">
    <source>
        <dbReference type="ARBA" id="ARBA00022741"/>
    </source>
</evidence>
<dbReference type="EMBL" id="AEQN01000022">
    <property type="protein sequence ID" value="EFV01344.1"/>
    <property type="molecule type" value="Genomic_DNA"/>
</dbReference>
<comment type="caution">
    <text evidence="8">Lacks conserved residue(s) required for the propagation of feature annotation.</text>
</comment>
<evidence type="ECO:0000256" key="5">
    <source>
        <dbReference type="ARBA" id="ARBA00022840"/>
    </source>
</evidence>
<evidence type="ECO:0000313" key="11">
    <source>
        <dbReference type="Proteomes" id="UP000004754"/>
    </source>
</evidence>
<dbReference type="Pfam" id="PF13589">
    <property type="entry name" value="HATPase_c_3"/>
    <property type="match status" value="1"/>
</dbReference>
<comment type="function">
    <text evidence="8">Molecular chaperone. Has ATPase activity.</text>
</comment>
<dbReference type="eggNOG" id="COG0326">
    <property type="taxonomic scope" value="Bacteria"/>
</dbReference>
<dbReference type="AlphaFoldDB" id="E6MI20"/>
<dbReference type="GO" id="GO:0005524">
    <property type="term" value="F:ATP binding"/>
    <property type="evidence" value="ECO:0007669"/>
    <property type="project" value="UniProtKB-UniRule"/>
</dbReference>
<dbReference type="GO" id="GO:0051082">
    <property type="term" value="F:unfolded protein binding"/>
    <property type="evidence" value="ECO:0007669"/>
    <property type="project" value="UniProtKB-UniRule"/>
</dbReference>
<feature type="binding site" evidence="9">
    <location>
        <position position="82"/>
    </location>
    <ligand>
        <name>ATP</name>
        <dbReference type="ChEBI" id="CHEBI:30616"/>
    </ligand>
</feature>
<evidence type="ECO:0000256" key="7">
    <source>
        <dbReference type="ARBA" id="ARBA00023186"/>
    </source>
</evidence>
<evidence type="ECO:0000256" key="9">
    <source>
        <dbReference type="PIRSR" id="PIRSR002583-1"/>
    </source>
</evidence>
<feature type="binding site" evidence="9">
    <location>
        <position position="35"/>
    </location>
    <ligand>
        <name>ATP</name>
        <dbReference type="ChEBI" id="CHEBI:30616"/>
    </ligand>
</feature>
<proteinExistence type="inferred from homology"/>
<gene>
    <name evidence="8" type="primary">htpG</name>
    <name evidence="10" type="ORF">HMP0721_1725</name>
</gene>
<dbReference type="InterPro" id="IPR020575">
    <property type="entry name" value="Hsp90_N"/>
</dbReference>
<feature type="binding site" evidence="9">
    <location>
        <position position="90"/>
    </location>
    <ligand>
        <name>ATP</name>
        <dbReference type="ChEBI" id="CHEBI:30616"/>
    </ligand>
</feature>
<organism evidence="10 11">
    <name type="scientific">Pseudoramibacter alactolyticus ATCC 23263</name>
    <dbReference type="NCBI Taxonomy" id="887929"/>
    <lineage>
        <taxon>Bacteria</taxon>
        <taxon>Bacillati</taxon>
        <taxon>Bacillota</taxon>
        <taxon>Clostridia</taxon>
        <taxon>Eubacteriales</taxon>
        <taxon>Eubacteriaceae</taxon>
        <taxon>Pseudoramibacter</taxon>
    </lineage>
</organism>
<comment type="caution">
    <text evidence="10">The sequence shown here is derived from an EMBL/GenBank/DDBJ whole genome shotgun (WGS) entry which is preliminary data.</text>
</comment>
<dbReference type="NCBIfam" id="NF003555">
    <property type="entry name" value="PRK05218.1"/>
    <property type="match status" value="1"/>
</dbReference>
<dbReference type="Proteomes" id="UP000004754">
    <property type="component" value="Unassembled WGS sequence"/>
</dbReference>
<feature type="binding site" evidence="9">
    <location>
        <begin position="97"/>
        <end position="98"/>
    </location>
    <ligand>
        <name>ATP</name>
        <dbReference type="ChEBI" id="CHEBI:30616"/>
    </ligand>
</feature>
<sequence>MAKKAFQAESKRLLDLMIHSIYTNKEIFLREIISNASDAIDKRYFKASSAGQTGLNRNDYTIRVTPDKDARTLTIADNGIGMTADELEDNLGVIAQSGSFEFKTENAEADGTDALDIIGQFGVGFYSAFMVSKKITVLTRADGADQAYLWESEGVDGYDIEPAEKEEVGTTITLYLMDDTDDEKYGEYLEEWRLRDLIKRYSDYIRYPIVMKVEKRELIEATEEEKQQEDYEPQYNVTHEDETINSMVPIWKRKKSDVTTEEYNQFYKDKFLDWEDPQKIITTSVEGLLSYNALLFIPSRVPYNFYAKDYKRGLQLYSSGVLIMDKCEDLLPDYFGFVHGLVDSQDLSLNISREMLQQDRQLKAIAQRLEKKIIAELKDMQLKDREGYEKFFKNFGLRLKFGIYDQFGSNKDKLKDLVMFHSSTEDKPVTFKEYADRMKDDQQYIYYAVGESIDKIKKMPQNEMLMDRGYEVLFCTEEVDEFALKVLQEYDGKAFKSTAEDDLGIEMSDDEKQAIEEKTNASKDLMTAIKEALGDKVADVRLSARLKSHPVCFASSEGLSLEMEKVLTEQAKALGQQPDANMKAQKVLEINGDHKVFEGLKHAFDADDQERLKAYAELLYDQALLIEGMPIEDPVAFSNRICELMQ</sequence>
<keyword evidence="7 8" id="KW-0143">Chaperone</keyword>
<dbReference type="GO" id="GO:0140662">
    <property type="term" value="F:ATP-dependent protein folding chaperone"/>
    <property type="evidence" value="ECO:0007669"/>
    <property type="project" value="InterPro"/>
</dbReference>
<dbReference type="HOGENOM" id="CLU_006684_3_0_9"/>
<dbReference type="OrthoDB" id="9802640at2"/>
<feature type="binding site" evidence="9">
    <location>
        <position position="77"/>
    </location>
    <ligand>
        <name>ATP</name>
        <dbReference type="ChEBI" id="CHEBI:30616"/>
    </ligand>
</feature>
<dbReference type="PIRSF" id="PIRSF002583">
    <property type="entry name" value="Hsp90"/>
    <property type="match status" value="1"/>
</dbReference>
<dbReference type="InterPro" id="IPR001404">
    <property type="entry name" value="Hsp90_fam"/>
</dbReference>
<feature type="binding site" evidence="9">
    <location>
        <position position="353"/>
    </location>
    <ligand>
        <name>ATP</name>
        <dbReference type="ChEBI" id="CHEBI:30616"/>
    </ligand>
</feature>
<dbReference type="InterPro" id="IPR037196">
    <property type="entry name" value="HSP90_C"/>
</dbReference>
<dbReference type="SUPFAM" id="SSF110942">
    <property type="entry name" value="HSP90 C-terminal domain"/>
    <property type="match status" value="1"/>
</dbReference>
<feature type="binding site" evidence="9">
    <location>
        <position position="170"/>
    </location>
    <ligand>
        <name>ATP</name>
        <dbReference type="ChEBI" id="CHEBI:30616"/>
    </ligand>
</feature>
<keyword evidence="3 8" id="KW-0963">Cytoplasm</keyword>
<dbReference type="InterPro" id="IPR020568">
    <property type="entry name" value="Ribosomal_Su5_D2-typ_SF"/>
</dbReference>
<evidence type="ECO:0000256" key="1">
    <source>
        <dbReference type="ARBA" id="ARBA00004496"/>
    </source>
</evidence>
<dbReference type="Gene3D" id="3.30.230.80">
    <property type="match status" value="1"/>
</dbReference>
<dbReference type="Gene3D" id="1.20.120.790">
    <property type="entry name" value="Heat shock protein 90, C-terminal domain"/>
    <property type="match status" value="1"/>
</dbReference>
<dbReference type="SUPFAM" id="SSF55874">
    <property type="entry name" value="ATPase domain of HSP90 chaperone/DNA topoisomerase II/histidine kinase"/>
    <property type="match status" value="1"/>
</dbReference>
<keyword evidence="5 8" id="KW-0067">ATP-binding</keyword>
<dbReference type="PRINTS" id="PR00775">
    <property type="entry name" value="HEATSHOCK90"/>
</dbReference>
<feature type="region of interest" description="A; substrate-binding" evidence="8">
    <location>
        <begin position="1"/>
        <end position="353"/>
    </location>
</feature>
<dbReference type="SUPFAM" id="SSF54211">
    <property type="entry name" value="Ribosomal protein S5 domain 2-like"/>
    <property type="match status" value="1"/>
</dbReference>
<keyword evidence="6 8" id="KW-0346">Stress response</keyword>
<evidence type="ECO:0000256" key="6">
    <source>
        <dbReference type="ARBA" id="ARBA00023016"/>
    </source>
</evidence>
<dbReference type="Pfam" id="PF00183">
    <property type="entry name" value="HSP90"/>
    <property type="match status" value="1"/>
</dbReference>
<comment type="subcellular location">
    <subcellularLocation>
        <location evidence="1 8">Cytoplasm</location>
    </subcellularLocation>
</comment>
<keyword evidence="4 8" id="KW-0547">Nucleotide-binding</keyword>
<dbReference type="InterPro" id="IPR019805">
    <property type="entry name" value="Heat_shock_protein_90_CS"/>
</dbReference>
<evidence type="ECO:0000256" key="2">
    <source>
        <dbReference type="ARBA" id="ARBA00008239"/>
    </source>
</evidence>
<dbReference type="Gene3D" id="3.30.565.10">
    <property type="entry name" value="Histidine kinase-like ATPase, C-terminal domain"/>
    <property type="match status" value="1"/>
</dbReference>
<dbReference type="PROSITE" id="PS00298">
    <property type="entry name" value="HSP90"/>
    <property type="match status" value="1"/>
</dbReference>
<dbReference type="CDD" id="cd16927">
    <property type="entry name" value="HATPase_Hsp90-like"/>
    <property type="match status" value="1"/>
</dbReference>
<dbReference type="PANTHER" id="PTHR11528">
    <property type="entry name" value="HEAT SHOCK PROTEIN 90 FAMILY MEMBER"/>
    <property type="match status" value="1"/>
</dbReference>
<dbReference type="GO" id="GO:0016887">
    <property type="term" value="F:ATP hydrolysis activity"/>
    <property type="evidence" value="ECO:0007669"/>
    <property type="project" value="InterPro"/>
</dbReference>
<dbReference type="STRING" id="887929.HMP0721_1725"/>
<dbReference type="HAMAP" id="MF_00505">
    <property type="entry name" value="HSP90"/>
    <property type="match status" value="1"/>
</dbReference>
<name>E6MI20_9FIRM</name>